<sequence>MESFTENPTKSHDDLESVAKRVSEFREEAKAKFLQASNSLKVDKINLEKKVLERLKNKCKQRLEKVDYKLFDKLISDKHEEIEAPQTIFQSVCQRELDKLDSDSENISKLKKVYDKNEKLQFIRKKKLNEQIEKIRELKKQRFITQVYKSLLDKMKAHSESKEESSRKLSEFREKYLNSLNSNFGIFKDLEEQDFILDGSSKEAQVRQTANSEIQSILEQMDVATSLNYSESPEFKSPSEGINYYLQVWNSTY</sequence>
<dbReference type="EMBL" id="CAMPGE010020805">
    <property type="protein sequence ID" value="CAI2379003.1"/>
    <property type="molecule type" value="Genomic_DNA"/>
</dbReference>
<name>A0AAD1XTE8_EUPCR</name>
<dbReference type="AlphaFoldDB" id="A0AAD1XTE8"/>
<accession>A0AAD1XTE8</accession>
<protein>
    <submittedName>
        <fullName evidence="1">Uncharacterized protein</fullName>
    </submittedName>
</protein>
<reference evidence="1" key="1">
    <citation type="submission" date="2023-07" db="EMBL/GenBank/DDBJ databases">
        <authorList>
            <consortium name="AG Swart"/>
            <person name="Singh M."/>
            <person name="Singh A."/>
            <person name="Seah K."/>
            <person name="Emmerich C."/>
        </authorList>
    </citation>
    <scope>NUCLEOTIDE SEQUENCE</scope>
    <source>
        <strain evidence="1">DP1</strain>
    </source>
</reference>
<keyword evidence="2" id="KW-1185">Reference proteome</keyword>
<proteinExistence type="predicted"/>
<dbReference type="Proteomes" id="UP001295684">
    <property type="component" value="Unassembled WGS sequence"/>
</dbReference>
<organism evidence="1 2">
    <name type="scientific">Euplotes crassus</name>
    <dbReference type="NCBI Taxonomy" id="5936"/>
    <lineage>
        <taxon>Eukaryota</taxon>
        <taxon>Sar</taxon>
        <taxon>Alveolata</taxon>
        <taxon>Ciliophora</taxon>
        <taxon>Intramacronucleata</taxon>
        <taxon>Spirotrichea</taxon>
        <taxon>Hypotrichia</taxon>
        <taxon>Euplotida</taxon>
        <taxon>Euplotidae</taxon>
        <taxon>Moneuplotes</taxon>
    </lineage>
</organism>
<evidence type="ECO:0000313" key="1">
    <source>
        <dbReference type="EMBL" id="CAI2379003.1"/>
    </source>
</evidence>
<evidence type="ECO:0000313" key="2">
    <source>
        <dbReference type="Proteomes" id="UP001295684"/>
    </source>
</evidence>
<comment type="caution">
    <text evidence="1">The sequence shown here is derived from an EMBL/GenBank/DDBJ whole genome shotgun (WGS) entry which is preliminary data.</text>
</comment>
<gene>
    <name evidence="1" type="ORF">ECRASSUSDP1_LOCUS20408</name>
</gene>